<sequence length="111" mass="12408">MRRFPIVVTPHNAAFGSFCMLHQKKTMALRQIVSKLAMPAFEKDLARAMTSELAQAEHMVDCMLAPQVFAYAAPRTTGAFQQSAQVQAPVSKVEIFIKKEGLFQDAPSWHK</sequence>
<reference evidence="1 2" key="1">
    <citation type="journal article" date="2015" name="Plant Cell">
        <title>Oil accumulation by the oleaginous diatom Fistulifera solaris as revealed by the genome and transcriptome.</title>
        <authorList>
            <person name="Tanaka T."/>
            <person name="Maeda Y."/>
            <person name="Veluchamy A."/>
            <person name="Tanaka M."/>
            <person name="Abida H."/>
            <person name="Marechal E."/>
            <person name="Bowler C."/>
            <person name="Muto M."/>
            <person name="Sunaga Y."/>
            <person name="Tanaka M."/>
            <person name="Yoshino T."/>
            <person name="Taniguchi T."/>
            <person name="Fukuda Y."/>
            <person name="Nemoto M."/>
            <person name="Matsumoto M."/>
            <person name="Wong P.S."/>
            <person name="Aburatani S."/>
            <person name="Fujibuchi W."/>
        </authorList>
    </citation>
    <scope>NUCLEOTIDE SEQUENCE [LARGE SCALE GENOMIC DNA]</scope>
    <source>
        <strain evidence="1 2">JPCC DA0580</strain>
    </source>
</reference>
<organism evidence="1 2">
    <name type="scientific">Fistulifera solaris</name>
    <name type="common">Oleaginous diatom</name>
    <dbReference type="NCBI Taxonomy" id="1519565"/>
    <lineage>
        <taxon>Eukaryota</taxon>
        <taxon>Sar</taxon>
        <taxon>Stramenopiles</taxon>
        <taxon>Ochrophyta</taxon>
        <taxon>Bacillariophyta</taxon>
        <taxon>Bacillariophyceae</taxon>
        <taxon>Bacillariophycidae</taxon>
        <taxon>Naviculales</taxon>
        <taxon>Naviculaceae</taxon>
        <taxon>Fistulifera</taxon>
    </lineage>
</organism>
<dbReference type="InParanoid" id="A0A1Z5J7L9"/>
<protein>
    <submittedName>
        <fullName evidence="1">Uncharacterized protein</fullName>
    </submittedName>
</protein>
<gene>
    <name evidence="1" type="ORF">FisN_11Lh207</name>
</gene>
<evidence type="ECO:0000313" key="1">
    <source>
        <dbReference type="EMBL" id="GAX09818.1"/>
    </source>
</evidence>
<dbReference type="AlphaFoldDB" id="A0A1Z5J7L9"/>
<keyword evidence="2" id="KW-1185">Reference proteome</keyword>
<dbReference type="Proteomes" id="UP000198406">
    <property type="component" value="Unassembled WGS sequence"/>
</dbReference>
<proteinExistence type="predicted"/>
<comment type="caution">
    <text evidence="1">The sequence shown here is derived from an EMBL/GenBank/DDBJ whole genome shotgun (WGS) entry which is preliminary data.</text>
</comment>
<name>A0A1Z5J7L9_FISSO</name>
<dbReference type="EMBL" id="BDSP01000013">
    <property type="protein sequence ID" value="GAX09818.1"/>
    <property type="molecule type" value="Genomic_DNA"/>
</dbReference>
<evidence type="ECO:0000313" key="2">
    <source>
        <dbReference type="Proteomes" id="UP000198406"/>
    </source>
</evidence>
<accession>A0A1Z5J7L9</accession>